<sequence length="142" mass="16490">MDNLERRRCNRLPTATCVLCHLAIETMDHLFFQCSFARHIWGYFTRLCQLPDAPRDRIAVWGDWRAAVRPTCRLTGDLIVKAIVWSIWLARNACIFNAITMSSDAILYKIDHLLLFWFSSAPEGTREKLDFATSAIHRSLEF</sequence>
<proteinExistence type="predicted"/>
<evidence type="ECO:0000313" key="3">
    <source>
        <dbReference type="RefSeq" id="XP_039128452.1"/>
    </source>
</evidence>
<organism evidence="2 3">
    <name type="scientific">Dioscorea cayennensis subsp. rotundata</name>
    <name type="common">White Guinea yam</name>
    <name type="synonym">Dioscorea rotundata</name>
    <dbReference type="NCBI Taxonomy" id="55577"/>
    <lineage>
        <taxon>Eukaryota</taxon>
        <taxon>Viridiplantae</taxon>
        <taxon>Streptophyta</taxon>
        <taxon>Embryophyta</taxon>
        <taxon>Tracheophyta</taxon>
        <taxon>Spermatophyta</taxon>
        <taxon>Magnoliopsida</taxon>
        <taxon>Liliopsida</taxon>
        <taxon>Dioscoreales</taxon>
        <taxon>Dioscoreaceae</taxon>
        <taxon>Dioscorea</taxon>
    </lineage>
</organism>
<dbReference type="GeneID" id="120264696"/>
<evidence type="ECO:0000313" key="2">
    <source>
        <dbReference type="Proteomes" id="UP001515500"/>
    </source>
</evidence>
<dbReference type="InterPro" id="IPR026960">
    <property type="entry name" value="RVT-Znf"/>
</dbReference>
<reference evidence="3" key="1">
    <citation type="submission" date="2025-08" db="UniProtKB">
        <authorList>
            <consortium name="RefSeq"/>
        </authorList>
    </citation>
    <scope>IDENTIFICATION</scope>
</reference>
<name>A0AB40BM62_DIOCR</name>
<evidence type="ECO:0000259" key="1">
    <source>
        <dbReference type="Pfam" id="PF13966"/>
    </source>
</evidence>
<accession>A0AB40BM62</accession>
<dbReference type="AlphaFoldDB" id="A0AB40BM62"/>
<dbReference type="RefSeq" id="XP_039128452.1">
    <property type="nucleotide sequence ID" value="XM_039272518.1"/>
</dbReference>
<dbReference type="Pfam" id="PF13966">
    <property type="entry name" value="zf-RVT"/>
    <property type="match status" value="1"/>
</dbReference>
<protein>
    <submittedName>
        <fullName evidence="3">Uncharacterized protein LOC120264696</fullName>
    </submittedName>
</protein>
<gene>
    <name evidence="3" type="primary">LOC120264696</name>
</gene>
<feature type="domain" description="Reverse transcriptase zinc-binding" evidence="1">
    <location>
        <begin position="2"/>
        <end position="41"/>
    </location>
</feature>
<dbReference type="Proteomes" id="UP001515500">
    <property type="component" value="Chromosome 7"/>
</dbReference>
<keyword evidence="2" id="KW-1185">Reference proteome</keyword>